<dbReference type="RefSeq" id="WP_014454342.1">
    <property type="nucleotide sequence ID" value="NC_017098.1"/>
</dbReference>
<reference evidence="2" key="1">
    <citation type="journal article" date="2013" name="Stand. Genomic Sci.">
        <title>Complete genome sequence of the halophilic bacterium Spirochaeta africana type strain (Z-7692(T)) from the alkaline Lake Magadi in the East African Rift.</title>
        <authorList>
            <person name="Liolos K."/>
            <person name="Abt B."/>
            <person name="Scheuner C."/>
            <person name="Teshima H."/>
            <person name="Held B."/>
            <person name="Lapidus A."/>
            <person name="Nolan M."/>
            <person name="Lucas S."/>
            <person name="Deshpande S."/>
            <person name="Cheng J.F."/>
            <person name="Tapia R."/>
            <person name="Goodwin L.A."/>
            <person name="Pitluck S."/>
            <person name="Pagani I."/>
            <person name="Ivanova N."/>
            <person name="Mavromatis K."/>
            <person name="Mikhailova N."/>
            <person name="Huntemann M."/>
            <person name="Pati A."/>
            <person name="Chen A."/>
            <person name="Palaniappan K."/>
            <person name="Land M."/>
            <person name="Rohde M."/>
            <person name="Tindall B.J."/>
            <person name="Detter J.C."/>
            <person name="Goker M."/>
            <person name="Bristow J."/>
            <person name="Eisen J.A."/>
            <person name="Markowitz V."/>
            <person name="Hugenholtz P."/>
            <person name="Woyke T."/>
            <person name="Klenk H.P."/>
            <person name="Kyrpides N.C."/>
        </authorList>
    </citation>
    <scope>NUCLEOTIDE SEQUENCE</scope>
    <source>
        <strain evidence="2">ATCC 700263 / DSM 8902 / Z-7692</strain>
    </source>
</reference>
<dbReference type="HOGENOM" id="CLU_012127_0_0_12"/>
<gene>
    <name evidence="1" type="ordered locus">Spiaf_0236</name>
</gene>
<proteinExistence type="predicted"/>
<dbReference type="Proteomes" id="UP000007383">
    <property type="component" value="Chromosome"/>
</dbReference>
<evidence type="ECO:0000313" key="2">
    <source>
        <dbReference type="Proteomes" id="UP000007383"/>
    </source>
</evidence>
<protein>
    <submittedName>
        <fullName evidence="1">Uncharacterized protein</fullName>
    </submittedName>
</protein>
<dbReference type="SUPFAM" id="SSF52540">
    <property type="entry name" value="P-loop containing nucleoside triphosphate hydrolases"/>
    <property type="match status" value="1"/>
</dbReference>
<organism evidence="1 2">
    <name type="scientific">Spirochaeta africana (strain ATCC 700263 / DSM 8902 / Z-7692)</name>
    <dbReference type="NCBI Taxonomy" id="889378"/>
    <lineage>
        <taxon>Bacteria</taxon>
        <taxon>Pseudomonadati</taxon>
        <taxon>Spirochaetota</taxon>
        <taxon>Spirochaetia</taxon>
        <taxon>Spirochaetales</taxon>
        <taxon>Spirochaetaceae</taxon>
        <taxon>Spirochaeta</taxon>
    </lineage>
</organism>
<sequence>MQHPDTPLTVIGQHLDDPRHVFVFPSEIIAAQWRSRAAAAAVDARRWISWDQFKQYTQVVEHRTDRDPAPANAAVRMLCADALLHTRSFPSLIAEGAQRGVFRGFLARLLPTALRLLHHDGLETVLGASQAADIRAAGQAYQAFLDEHNLFEPSAVRGRIETRGAVYHLFAVEAVEDFRELAGQVQENPDIRLHSAPAAAWPQLRRFATIKGEVRAACDRIETLLRSGTPWDRIAVSAVDLETVLPHLQREARLRGIPLNPRLGVPLSRTPGGGLFTSLVELGGSGMGYAAVRDFVLHGGIPFRNPLVMRALAAFGRRWRCWGRFGQLDLWEQGFSRARRLEEEFATGGRFFTDYPGVDLDQLQLAYRGLVRVMRGLNQAASLADVRRSFFAWYNEWIDADGWDPAGEREFQAALEVLGDLIGLEQRLGLAPSSPVRVFLELLQGKLYLQAGGRGIPVYPYRVAAGGCVQHHFVLNLHQDGVEVLSGGVSFLREDQQEALELAVQDMTLAFLQAYASYGSDEVWFSGNHGIRGGVHAVPAVYLDHHDLVQELDAGPGLEQREQQWWADPDAAVPGLPLHLVSGLRHCRAVLPDRHGCNMIRQSLRDAGEDEYTRRVRQLLQAAVTQRYCPEGNWTVSAASLRSMTANPAAVLLQRVLGLEDGPWEPDWQMALDVGNLYHQALEILLDPQGALAAADHFDPGILERELHEVVQRLRRGFIPFRTRLTELEIEAELAVMQRTLQELVPFLDPGLDGAGLAAVEHEIRQPDSEFGMEWKGRIDRLDRVPADGSVIVYDYKRRRVPTAGELRPLRLDDSDPFPIISEPQMAVYLRWAHLTGQEVAGARFVSLTDAQTLTARKVKHVVLSSLLLDEVKEREGRKPRLMEEYQDPECGALFAALHFQTREYLRRFQELDFSIPPERTRFQQDSSFRQVTRHRYRVR</sequence>
<dbReference type="EMBL" id="CP003282">
    <property type="protein sequence ID" value="AFG36344.1"/>
    <property type="molecule type" value="Genomic_DNA"/>
</dbReference>
<evidence type="ECO:0000313" key="1">
    <source>
        <dbReference type="EMBL" id="AFG36344.1"/>
    </source>
</evidence>
<dbReference type="KEGG" id="sfc:Spiaf_0236"/>
<dbReference type="OrthoDB" id="366715at2"/>
<dbReference type="PATRIC" id="fig|889378.3.peg.238"/>
<dbReference type="InterPro" id="IPR027417">
    <property type="entry name" value="P-loop_NTPase"/>
</dbReference>
<dbReference type="AlphaFoldDB" id="H9UFQ1"/>
<name>H9UFQ1_SPIAZ</name>
<dbReference type="STRING" id="889378.Spiaf_0236"/>
<accession>H9UFQ1</accession>
<keyword evidence="2" id="KW-1185">Reference proteome</keyword>
<dbReference type="eggNOG" id="COG2887">
    <property type="taxonomic scope" value="Bacteria"/>
</dbReference>